<protein>
    <submittedName>
        <fullName evidence="2">DUF4012 domain-containing protein</fullName>
    </submittedName>
</protein>
<evidence type="ECO:0000313" key="2">
    <source>
        <dbReference type="EMBL" id="GAA4777029.1"/>
    </source>
</evidence>
<dbReference type="RefSeq" id="WP_345439142.1">
    <property type="nucleotide sequence ID" value="NZ_BAABKO010000004.1"/>
</dbReference>
<sequence length="606" mass="63814">MSARRNEPDTDGAPKVKKPLRRRILTRWLPWGLVVFVLVYGVVLAVSALIAKSALEEVIPLASNAQESIGSGDSAAMQTLVDDVADKTGAARASTDHLFWRGVEWLPVVGDDLQAVRLAAAAADDLVRDALAPFATVDVTAIGPKDGAIDLDAVRALAEPMSQAAVATETVQIDLTAIDTSTLLGPVESAVSQLTEAVAGLWPTLNKLDELMPHLPTMLGADGPRNYIVIVQNNAEARSTGGNPASLLMLTADQGRLTITQQASSLNFSNGRDTPITNLNEATEALYTDRVGRYIQDTTMPVDFTQTAHLVRAFWSESLGDPGVGVLSFDPVALSYLLKATGPVDLPGGAKLTADNAVDTLLHDIYVKYPDQTIADLEAQDAYFAAAAGGVFEKLTSGSANIVSLVQALAKASGEGRLLYASSDPLEASVVQDTTFTNPLPTDNSDETALGVFVNDTTEGKLDYYANMSVAASSDVCTADGAPTFTAEATYNYTLQPGEAAGLPYMISTGRYYPKGVKATDLVFYGPVGSTYTSATVDGVEIQPDVGTNDLSRPAVRIRIENDPATSHVVSVTFTGGEDEEYGPLGIVHTPLIDSVPIETSTPGCG</sequence>
<organism evidence="2 3">
    <name type="scientific">Microbacterium gilvum</name>
    <dbReference type="NCBI Taxonomy" id="1336204"/>
    <lineage>
        <taxon>Bacteria</taxon>
        <taxon>Bacillati</taxon>
        <taxon>Actinomycetota</taxon>
        <taxon>Actinomycetes</taxon>
        <taxon>Micrococcales</taxon>
        <taxon>Microbacteriaceae</taxon>
        <taxon>Microbacterium</taxon>
    </lineage>
</organism>
<evidence type="ECO:0000313" key="3">
    <source>
        <dbReference type="Proteomes" id="UP001501645"/>
    </source>
</evidence>
<keyword evidence="3" id="KW-1185">Reference proteome</keyword>
<keyword evidence="1" id="KW-1133">Transmembrane helix</keyword>
<dbReference type="InterPro" id="IPR025101">
    <property type="entry name" value="DUF4012"/>
</dbReference>
<keyword evidence="1" id="KW-0812">Transmembrane</keyword>
<evidence type="ECO:0000256" key="1">
    <source>
        <dbReference type="SAM" id="Phobius"/>
    </source>
</evidence>
<accession>A0ABP9ABF2</accession>
<gene>
    <name evidence="2" type="ORF">GCM10023351_22220</name>
</gene>
<dbReference type="Pfam" id="PF13196">
    <property type="entry name" value="DUF4012"/>
    <property type="match status" value="1"/>
</dbReference>
<reference evidence="3" key="1">
    <citation type="journal article" date="2019" name="Int. J. Syst. Evol. Microbiol.">
        <title>The Global Catalogue of Microorganisms (GCM) 10K type strain sequencing project: providing services to taxonomists for standard genome sequencing and annotation.</title>
        <authorList>
            <consortium name="The Broad Institute Genomics Platform"/>
            <consortium name="The Broad Institute Genome Sequencing Center for Infectious Disease"/>
            <person name="Wu L."/>
            <person name="Ma J."/>
        </authorList>
    </citation>
    <scope>NUCLEOTIDE SEQUENCE [LARGE SCALE GENOMIC DNA]</scope>
    <source>
        <strain evidence="3">JCM 18537</strain>
    </source>
</reference>
<name>A0ABP9ABF2_9MICO</name>
<dbReference type="EMBL" id="BAABKO010000004">
    <property type="protein sequence ID" value="GAA4777029.1"/>
    <property type="molecule type" value="Genomic_DNA"/>
</dbReference>
<feature type="transmembrane region" description="Helical" evidence="1">
    <location>
        <begin position="28"/>
        <end position="51"/>
    </location>
</feature>
<dbReference type="Proteomes" id="UP001501645">
    <property type="component" value="Unassembled WGS sequence"/>
</dbReference>
<keyword evidence="1" id="KW-0472">Membrane</keyword>
<proteinExistence type="predicted"/>
<comment type="caution">
    <text evidence="2">The sequence shown here is derived from an EMBL/GenBank/DDBJ whole genome shotgun (WGS) entry which is preliminary data.</text>
</comment>